<feature type="transmembrane region" description="Helical" evidence="6">
    <location>
        <begin position="82"/>
        <end position="107"/>
    </location>
</feature>
<protein>
    <submittedName>
        <fullName evidence="7">Oligosaccharide flippase family protein</fullName>
    </submittedName>
</protein>
<feature type="transmembrane region" description="Helical" evidence="6">
    <location>
        <begin position="219"/>
        <end position="245"/>
    </location>
</feature>
<comment type="subcellular location">
    <subcellularLocation>
        <location evidence="1">Cell membrane</location>
        <topology evidence="1">Multi-pass membrane protein</topology>
    </subcellularLocation>
</comment>
<dbReference type="PANTHER" id="PTHR30250">
    <property type="entry name" value="PST FAMILY PREDICTED COLANIC ACID TRANSPORTER"/>
    <property type="match status" value="1"/>
</dbReference>
<dbReference type="PANTHER" id="PTHR30250:SF24">
    <property type="entry name" value="STAGE V SPORULATION PROTEIN B"/>
    <property type="match status" value="1"/>
</dbReference>
<feature type="transmembrane region" description="Helical" evidence="6">
    <location>
        <begin position="404"/>
        <end position="424"/>
    </location>
</feature>
<keyword evidence="4 6" id="KW-1133">Transmembrane helix</keyword>
<dbReference type="RefSeq" id="WP_202654940.1">
    <property type="nucleotide sequence ID" value="NZ_JAESWB010000233.1"/>
</dbReference>
<keyword evidence="5 6" id="KW-0472">Membrane</keyword>
<keyword evidence="8" id="KW-1185">Reference proteome</keyword>
<comment type="caution">
    <text evidence="7">The sequence shown here is derived from an EMBL/GenBank/DDBJ whole genome shotgun (WGS) entry which is preliminary data.</text>
</comment>
<feature type="transmembrane region" description="Helical" evidence="6">
    <location>
        <begin position="149"/>
        <end position="166"/>
    </location>
</feature>
<feature type="transmembrane region" description="Helical" evidence="6">
    <location>
        <begin position="350"/>
        <end position="370"/>
    </location>
</feature>
<feature type="transmembrane region" description="Helical" evidence="6">
    <location>
        <begin position="113"/>
        <end position="137"/>
    </location>
</feature>
<feature type="transmembrane region" description="Helical" evidence="6">
    <location>
        <begin position="7"/>
        <end position="28"/>
    </location>
</feature>
<evidence type="ECO:0000313" key="8">
    <source>
        <dbReference type="Proteomes" id="UP000623967"/>
    </source>
</evidence>
<dbReference type="InterPro" id="IPR002797">
    <property type="entry name" value="Polysacc_synth"/>
</dbReference>
<dbReference type="Proteomes" id="UP000623967">
    <property type="component" value="Unassembled WGS sequence"/>
</dbReference>
<proteinExistence type="predicted"/>
<reference evidence="7 8" key="1">
    <citation type="submission" date="2021-01" db="EMBL/GenBank/DDBJ databases">
        <title>Genome public.</title>
        <authorList>
            <person name="Liu C."/>
            <person name="Sun Q."/>
        </authorList>
    </citation>
    <scope>NUCLEOTIDE SEQUENCE [LARGE SCALE GENOMIC DNA]</scope>
    <source>
        <strain evidence="7 8">YIM B02564</strain>
    </source>
</reference>
<accession>A0ABS1TR87</accession>
<organism evidence="7 8">
    <name type="scientific">Neobacillus paridis</name>
    <dbReference type="NCBI Taxonomy" id="2803862"/>
    <lineage>
        <taxon>Bacteria</taxon>
        <taxon>Bacillati</taxon>
        <taxon>Bacillota</taxon>
        <taxon>Bacilli</taxon>
        <taxon>Bacillales</taxon>
        <taxon>Bacillaceae</taxon>
        <taxon>Neobacillus</taxon>
    </lineage>
</organism>
<keyword evidence="2" id="KW-1003">Cell membrane</keyword>
<feature type="transmembrane region" description="Helical" evidence="6">
    <location>
        <begin position="265"/>
        <end position="290"/>
    </location>
</feature>
<evidence type="ECO:0000256" key="4">
    <source>
        <dbReference type="ARBA" id="ARBA00022989"/>
    </source>
</evidence>
<evidence type="ECO:0000313" key="7">
    <source>
        <dbReference type="EMBL" id="MBL4953673.1"/>
    </source>
</evidence>
<name>A0ABS1TR87_9BACI</name>
<dbReference type="Pfam" id="PF01943">
    <property type="entry name" value="Polysacc_synt"/>
    <property type="match status" value="1"/>
</dbReference>
<dbReference type="InterPro" id="IPR050833">
    <property type="entry name" value="Poly_Biosynth_Transport"/>
</dbReference>
<evidence type="ECO:0000256" key="3">
    <source>
        <dbReference type="ARBA" id="ARBA00022692"/>
    </source>
</evidence>
<gene>
    <name evidence="7" type="ORF">JK635_15905</name>
</gene>
<evidence type="ECO:0000256" key="5">
    <source>
        <dbReference type="ARBA" id="ARBA00023136"/>
    </source>
</evidence>
<feature type="transmembrane region" description="Helical" evidence="6">
    <location>
        <begin position="377"/>
        <end position="398"/>
    </location>
</feature>
<feature type="transmembrane region" description="Helical" evidence="6">
    <location>
        <begin position="311"/>
        <end position="330"/>
    </location>
</feature>
<dbReference type="EMBL" id="JAESWB010000233">
    <property type="protein sequence ID" value="MBL4953673.1"/>
    <property type="molecule type" value="Genomic_DNA"/>
</dbReference>
<evidence type="ECO:0000256" key="6">
    <source>
        <dbReference type="SAM" id="Phobius"/>
    </source>
</evidence>
<feature type="transmembrane region" description="Helical" evidence="6">
    <location>
        <begin position="40"/>
        <end position="61"/>
    </location>
</feature>
<evidence type="ECO:0000256" key="2">
    <source>
        <dbReference type="ARBA" id="ARBA00022475"/>
    </source>
</evidence>
<feature type="transmembrane region" description="Helical" evidence="6">
    <location>
        <begin position="172"/>
        <end position="198"/>
    </location>
</feature>
<keyword evidence="3 6" id="KW-0812">Transmembrane</keyword>
<evidence type="ECO:0000256" key="1">
    <source>
        <dbReference type="ARBA" id="ARBA00004651"/>
    </source>
</evidence>
<sequence>MSIYYRGILFLVVTAFLGEGIEILVNMILARQLGSHGLGLYMSILPTILLIILISSFELPVSISKFIAEREERYHRNIMYHAITITIIFTSLLFVVGTVLLPFIPIFNSYHPYVRWLVIILIPVISFTSVARGYFMGRQQMGKIAISNFLRKIFQLAGLFVLFRFFEFNPESSLLIAIATLIGSEIVVFLYLVFMFIIQFKELRRQPFSNLNRKIVRKNLMAVSIPTTGMRLFTAFTNAVQPFIIKAALVHSGITAVQATEQFGMLMGVAISIGFFPGFIAHSLMIVLIPAVSKTHSERDFSSLQRMLQQVIILTLGYGIVAVTIFFFFAPELASLFFKSGTSATYLQLLWPFFLFHYFVIPLQAFMIGLDLIKEAFIHIIWSTVISFSLILVLGSMSEWRMDGVIIGMNTGSVLLALMHYFTVCKKIGVSVFTGRVVHQ</sequence>